<proteinExistence type="inferred from homology"/>
<evidence type="ECO:0000256" key="3">
    <source>
        <dbReference type="ARBA" id="ARBA00004721"/>
    </source>
</evidence>
<dbReference type="HOGENOM" id="CLU_001570_5_11_1"/>
<comment type="similarity">
    <text evidence="4">Belongs to the cytochrome P450 family.</text>
</comment>
<keyword evidence="8" id="KW-1133">Transmembrane helix</keyword>
<accession>A0A0C3J0Z2</accession>
<evidence type="ECO:0000256" key="8">
    <source>
        <dbReference type="ARBA" id="ARBA00022989"/>
    </source>
</evidence>
<evidence type="ECO:0000256" key="5">
    <source>
        <dbReference type="ARBA" id="ARBA00022617"/>
    </source>
</evidence>
<dbReference type="InterPro" id="IPR036396">
    <property type="entry name" value="Cyt_P450_sf"/>
</dbReference>
<dbReference type="Gene3D" id="1.10.630.10">
    <property type="entry name" value="Cytochrome P450"/>
    <property type="match status" value="1"/>
</dbReference>
<keyword evidence="6" id="KW-0812">Transmembrane</keyword>
<dbReference type="GO" id="GO:0005506">
    <property type="term" value="F:iron ion binding"/>
    <property type="evidence" value="ECO:0007669"/>
    <property type="project" value="InterPro"/>
</dbReference>
<dbReference type="PANTHER" id="PTHR24305:SF166">
    <property type="entry name" value="CYTOCHROME P450 12A4, MITOCHONDRIAL-RELATED"/>
    <property type="match status" value="1"/>
</dbReference>
<evidence type="ECO:0000256" key="13">
    <source>
        <dbReference type="PIRSR" id="PIRSR602403-1"/>
    </source>
</evidence>
<dbReference type="PANTHER" id="PTHR24305">
    <property type="entry name" value="CYTOCHROME P450"/>
    <property type="match status" value="1"/>
</dbReference>
<dbReference type="SUPFAM" id="SSF48264">
    <property type="entry name" value="Cytochrome P450"/>
    <property type="match status" value="1"/>
</dbReference>
<reference evidence="14 15" key="1">
    <citation type="submission" date="2014-04" db="EMBL/GenBank/DDBJ databases">
        <authorList>
            <consortium name="DOE Joint Genome Institute"/>
            <person name="Kuo A."/>
            <person name="Kohler A."/>
            <person name="Costa M.D."/>
            <person name="Nagy L.G."/>
            <person name="Floudas D."/>
            <person name="Copeland A."/>
            <person name="Barry K.W."/>
            <person name="Cichocki N."/>
            <person name="Veneault-Fourrey C."/>
            <person name="LaButti K."/>
            <person name="Lindquist E.A."/>
            <person name="Lipzen A."/>
            <person name="Lundell T."/>
            <person name="Morin E."/>
            <person name="Murat C."/>
            <person name="Sun H."/>
            <person name="Tunlid A."/>
            <person name="Henrissat B."/>
            <person name="Grigoriev I.V."/>
            <person name="Hibbett D.S."/>
            <person name="Martin F."/>
            <person name="Nordberg H.P."/>
            <person name="Cantor M.N."/>
            <person name="Hua S.X."/>
        </authorList>
    </citation>
    <scope>NUCLEOTIDE SEQUENCE [LARGE SCALE GENOMIC DNA]</scope>
    <source>
        <strain evidence="14 15">Marx 270</strain>
    </source>
</reference>
<dbReference type="AlphaFoldDB" id="A0A0C3J0Z2"/>
<organism evidence="14 15">
    <name type="scientific">Pisolithus tinctorius Marx 270</name>
    <dbReference type="NCBI Taxonomy" id="870435"/>
    <lineage>
        <taxon>Eukaryota</taxon>
        <taxon>Fungi</taxon>
        <taxon>Dikarya</taxon>
        <taxon>Basidiomycota</taxon>
        <taxon>Agaricomycotina</taxon>
        <taxon>Agaricomycetes</taxon>
        <taxon>Agaricomycetidae</taxon>
        <taxon>Boletales</taxon>
        <taxon>Sclerodermatineae</taxon>
        <taxon>Pisolithaceae</taxon>
        <taxon>Pisolithus</taxon>
    </lineage>
</organism>
<keyword evidence="11" id="KW-0503">Monooxygenase</keyword>
<evidence type="ECO:0000256" key="12">
    <source>
        <dbReference type="ARBA" id="ARBA00023136"/>
    </source>
</evidence>
<feature type="binding site" description="axial binding residue" evidence="13">
    <location>
        <position position="330"/>
    </location>
    <ligand>
        <name>heme</name>
        <dbReference type="ChEBI" id="CHEBI:30413"/>
    </ligand>
    <ligandPart>
        <name>Fe</name>
        <dbReference type="ChEBI" id="CHEBI:18248"/>
    </ligandPart>
</feature>
<dbReference type="InterPro" id="IPR002403">
    <property type="entry name" value="Cyt_P450_E_grp-IV"/>
</dbReference>
<dbReference type="GO" id="GO:0020037">
    <property type="term" value="F:heme binding"/>
    <property type="evidence" value="ECO:0007669"/>
    <property type="project" value="InterPro"/>
</dbReference>
<dbReference type="InterPro" id="IPR001128">
    <property type="entry name" value="Cyt_P450"/>
</dbReference>
<dbReference type="InParanoid" id="A0A0C3J0Z2"/>
<evidence type="ECO:0000256" key="6">
    <source>
        <dbReference type="ARBA" id="ARBA00022692"/>
    </source>
</evidence>
<dbReference type="PRINTS" id="PR00385">
    <property type="entry name" value="P450"/>
</dbReference>
<keyword evidence="9" id="KW-0560">Oxidoreductase</keyword>
<evidence type="ECO:0000256" key="9">
    <source>
        <dbReference type="ARBA" id="ARBA00023002"/>
    </source>
</evidence>
<dbReference type="STRING" id="870435.A0A0C3J0Z2"/>
<dbReference type="InterPro" id="IPR050121">
    <property type="entry name" value="Cytochrome_P450_monoxygenase"/>
</dbReference>
<comment type="pathway">
    <text evidence="3">Secondary metabolite biosynthesis; terpenoid biosynthesis.</text>
</comment>
<reference evidence="15" key="2">
    <citation type="submission" date="2015-01" db="EMBL/GenBank/DDBJ databases">
        <title>Evolutionary Origins and Diversification of the Mycorrhizal Mutualists.</title>
        <authorList>
            <consortium name="DOE Joint Genome Institute"/>
            <consortium name="Mycorrhizal Genomics Consortium"/>
            <person name="Kohler A."/>
            <person name="Kuo A."/>
            <person name="Nagy L.G."/>
            <person name="Floudas D."/>
            <person name="Copeland A."/>
            <person name="Barry K.W."/>
            <person name="Cichocki N."/>
            <person name="Veneault-Fourrey C."/>
            <person name="LaButti K."/>
            <person name="Lindquist E.A."/>
            <person name="Lipzen A."/>
            <person name="Lundell T."/>
            <person name="Morin E."/>
            <person name="Murat C."/>
            <person name="Riley R."/>
            <person name="Ohm R."/>
            <person name="Sun H."/>
            <person name="Tunlid A."/>
            <person name="Henrissat B."/>
            <person name="Grigoriev I.V."/>
            <person name="Hibbett D.S."/>
            <person name="Martin F."/>
        </authorList>
    </citation>
    <scope>NUCLEOTIDE SEQUENCE [LARGE SCALE GENOMIC DNA]</scope>
    <source>
        <strain evidence="15">Marx 270</strain>
    </source>
</reference>
<evidence type="ECO:0000313" key="14">
    <source>
        <dbReference type="EMBL" id="KIO02748.1"/>
    </source>
</evidence>
<dbReference type="GO" id="GO:0016705">
    <property type="term" value="F:oxidoreductase activity, acting on paired donors, with incorporation or reduction of molecular oxygen"/>
    <property type="evidence" value="ECO:0007669"/>
    <property type="project" value="InterPro"/>
</dbReference>
<evidence type="ECO:0008006" key="16">
    <source>
        <dbReference type="Google" id="ProtNLM"/>
    </source>
</evidence>
<gene>
    <name evidence="14" type="ORF">M404DRAFT_643191</name>
</gene>
<sequence>MLSAYDRAQLLERWTHLANDRMELCPSIDVLPWLSKATLDVIGLAGFGYQFNALAGENDELADAYHLIFSTARKLALRTILETWIPLLRKFRPQSEAMNWARAHLTRIGLKLIEERKSMMAAEMGKDGPYQNLPEYLRQTRLRDLLSVLVQSNMASFASQRMTTPEVLCQISTFLIAGYETTASALTWCLYALAHNPAAQHRLRAALWTIPRDSPTLDEDVAKLEQLDWVVREALRLHAPVTWTMRVAMKVDNVPVDDPFTDRWGAVRNSVRVNQGDIITVPIQAINKSKKIWGEDAQSFRPDRWRNPPESIKSGLWSNMLTFLGGSRGCIGYRFALAE</sequence>
<comment type="cofactor">
    <cofactor evidence="1 13">
        <name>heme</name>
        <dbReference type="ChEBI" id="CHEBI:30413"/>
    </cofactor>
</comment>
<protein>
    <recommendedName>
        <fullName evidence="16">Cytochrome P450</fullName>
    </recommendedName>
</protein>
<keyword evidence="12" id="KW-0472">Membrane</keyword>
<dbReference type="Proteomes" id="UP000054217">
    <property type="component" value="Unassembled WGS sequence"/>
</dbReference>
<dbReference type="GO" id="GO:0004497">
    <property type="term" value="F:monooxygenase activity"/>
    <property type="evidence" value="ECO:0007669"/>
    <property type="project" value="UniProtKB-KW"/>
</dbReference>
<evidence type="ECO:0000256" key="1">
    <source>
        <dbReference type="ARBA" id="ARBA00001971"/>
    </source>
</evidence>
<dbReference type="PRINTS" id="PR00465">
    <property type="entry name" value="EP450IV"/>
</dbReference>
<keyword evidence="10 13" id="KW-0408">Iron</keyword>
<evidence type="ECO:0000256" key="2">
    <source>
        <dbReference type="ARBA" id="ARBA00004370"/>
    </source>
</evidence>
<name>A0A0C3J0Z2_PISTI</name>
<evidence type="ECO:0000313" key="15">
    <source>
        <dbReference type="Proteomes" id="UP000054217"/>
    </source>
</evidence>
<evidence type="ECO:0000256" key="11">
    <source>
        <dbReference type="ARBA" id="ARBA00023033"/>
    </source>
</evidence>
<keyword evidence="5 13" id="KW-0349">Heme</keyword>
<dbReference type="OrthoDB" id="1470350at2759"/>
<dbReference type="GO" id="GO:0016020">
    <property type="term" value="C:membrane"/>
    <property type="evidence" value="ECO:0007669"/>
    <property type="project" value="UniProtKB-SubCell"/>
</dbReference>
<dbReference type="Pfam" id="PF00067">
    <property type="entry name" value="p450"/>
    <property type="match status" value="1"/>
</dbReference>
<keyword evidence="7 13" id="KW-0479">Metal-binding</keyword>
<evidence type="ECO:0000256" key="4">
    <source>
        <dbReference type="ARBA" id="ARBA00010617"/>
    </source>
</evidence>
<keyword evidence="15" id="KW-1185">Reference proteome</keyword>
<comment type="subcellular location">
    <subcellularLocation>
        <location evidence="2">Membrane</location>
    </subcellularLocation>
</comment>
<dbReference type="EMBL" id="KN831980">
    <property type="protein sequence ID" value="KIO02748.1"/>
    <property type="molecule type" value="Genomic_DNA"/>
</dbReference>
<evidence type="ECO:0000256" key="7">
    <source>
        <dbReference type="ARBA" id="ARBA00022723"/>
    </source>
</evidence>
<evidence type="ECO:0000256" key="10">
    <source>
        <dbReference type="ARBA" id="ARBA00023004"/>
    </source>
</evidence>